<dbReference type="PANTHER" id="PTHR21432:SF20">
    <property type="entry name" value="ACETYL-COA HYDROLASE"/>
    <property type="match status" value="1"/>
</dbReference>
<feature type="non-terminal residue" evidence="1">
    <location>
        <position position="112"/>
    </location>
</feature>
<gene>
    <name evidence="1" type="ORF">CTOB1V02_LOCUS13458</name>
</gene>
<reference evidence="1" key="1">
    <citation type="submission" date="2020-11" db="EMBL/GenBank/DDBJ databases">
        <authorList>
            <person name="Tran Van P."/>
        </authorList>
    </citation>
    <scope>NUCLEOTIDE SEQUENCE</scope>
</reference>
<dbReference type="InterPro" id="IPR001437">
    <property type="entry name" value="Tscrpt_elong_fac_GreA/B_C"/>
</dbReference>
<dbReference type="AlphaFoldDB" id="A0A7R8ZXQ1"/>
<dbReference type="SUPFAM" id="SSF54534">
    <property type="entry name" value="FKBP-like"/>
    <property type="match status" value="1"/>
</dbReference>
<dbReference type="GO" id="GO:0008775">
    <property type="term" value="F:acetate CoA-transferase activity"/>
    <property type="evidence" value="ECO:0007669"/>
    <property type="project" value="InterPro"/>
</dbReference>
<dbReference type="InterPro" id="IPR037171">
    <property type="entry name" value="NagB/RpiA_transferase-like"/>
</dbReference>
<evidence type="ECO:0000313" key="1">
    <source>
        <dbReference type="EMBL" id="CAD7235643.1"/>
    </source>
</evidence>
<dbReference type="OrthoDB" id="10250396at2759"/>
<dbReference type="InterPro" id="IPR046433">
    <property type="entry name" value="ActCoA_hydro"/>
</dbReference>
<dbReference type="GO" id="GO:0003677">
    <property type="term" value="F:DNA binding"/>
    <property type="evidence" value="ECO:0007669"/>
    <property type="project" value="InterPro"/>
</dbReference>
<organism evidence="1">
    <name type="scientific">Cyprideis torosa</name>
    <dbReference type="NCBI Taxonomy" id="163714"/>
    <lineage>
        <taxon>Eukaryota</taxon>
        <taxon>Metazoa</taxon>
        <taxon>Ecdysozoa</taxon>
        <taxon>Arthropoda</taxon>
        <taxon>Crustacea</taxon>
        <taxon>Oligostraca</taxon>
        <taxon>Ostracoda</taxon>
        <taxon>Podocopa</taxon>
        <taxon>Podocopida</taxon>
        <taxon>Cytherocopina</taxon>
        <taxon>Cytheroidea</taxon>
        <taxon>Cytherideidae</taxon>
        <taxon>Cyprideis</taxon>
    </lineage>
</organism>
<dbReference type="GO" id="GO:0032784">
    <property type="term" value="P:regulation of DNA-templated transcription elongation"/>
    <property type="evidence" value="ECO:0007669"/>
    <property type="project" value="InterPro"/>
</dbReference>
<dbReference type="PANTHER" id="PTHR21432">
    <property type="entry name" value="ACETYL-COA HYDROLASE-RELATED"/>
    <property type="match status" value="1"/>
</dbReference>
<protein>
    <submittedName>
        <fullName evidence="1">Uncharacterized protein</fullName>
    </submittedName>
</protein>
<dbReference type="GO" id="GO:0005739">
    <property type="term" value="C:mitochondrion"/>
    <property type="evidence" value="ECO:0007669"/>
    <property type="project" value="TreeGrafter"/>
</dbReference>
<sequence length="112" mass="11957">MVEADTPLYESNIPAPTDAELKVGEHVANLVEDGATLQMGIGSIPNVVLEKLEHHQRLGIHTEMFSDGIIPLVKLKNTANGAEMTYTLVPESEADLALGKISVNTPIAKGLL</sequence>
<dbReference type="GO" id="GO:0006083">
    <property type="term" value="P:acetate metabolic process"/>
    <property type="evidence" value="ECO:0007669"/>
    <property type="project" value="InterPro"/>
</dbReference>
<dbReference type="EMBL" id="OB673934">
    <property type="protein sequence ID" value="CAD7235643.1"/>
    <property type="molecule type" value="Genomic_DNA"/>
</dbReference>
<dbReference type="Pfam" id="PF01272">
    <property type="entry name" value="GreA_GreB"/>
    <property type="match status" value="1"/>
</dbReference>
<dbReference type="Gene3D" id="3.30.750.70">
    <property type="entry name" value="4-hydroxybutyrate coenzyme like domains"/>
    <property type="match status" value="1"/>
</dbReference>
<proteinExistence type="predicted"/>
<dbReference type="SUPFAM" id="SSF100950">
    <property type="entry name" value="NagB/RpiA/CoA transferase-like"/>
    <property type="match status" value="1"/>
</dbReference>
<name>A0A7R8ZXQ1_9CRUS</name>
<accession>A0A7R8ZXQ1</accession>